<name>A0A3N1XSP9_9GAMM</name>
<dbReference type="InterPro" id="IPR029063">
    <property type="entry name" value="SAM-dependent_MTases_sf"/>
</dbReference>
<evidence type="ECO:0000313" key="8">
    <source>
        <dbReference type="Proteomes" id="UP000276634"/>
    </source>
</evidence>
<feature type="binding site" evidence="6">
    <location>
        <position position="99"/>
    </location>
    <ligand>
        <name>S-adenosyl-L-methionine</name>
        <dbReference type="ChEBI" id="CHEBI:59789"/>
    </ligand>
</feature>
<accession>A0A3N1XSP9</accession>
<evidence type="ECO:0000256" key="4">
    <source>
        <dbReference type="ARBA" id="ARBA00022679"/>
    </source>
</evidence>
<feature type="binding site" evidence="6">
    <location>
        <begin position="31"/>
        <end position="33"/>
    </location>
    <ligand>
        <name>S-adenosyl-L-methionine</name>
        <dbReference type="ChEBI" id="CHEBI:59789"/>
    </ligand>
</feature>
<dbReference type="Proteomes" id="UP000276634">
    <property type="component" value="Unassembled WGS sequence"/>
</dbReference>
<dbReference type="HAMAP" id="MF_01007">
    <property type="entry name" value="16SrRNA_methyltr_H"/>
    <property type="match status" value="1"/>
</dbReference>
<feature type="binding site" evidence="6">
    <location>
        <position position="51"/>
    </location>
    <ligand>
        <name>S-adenosyl-L-methionine</name>
        <dbReference type="ChEBI" id="CHEBI:59789"/>
    </ligand>
</feature>
<dbReference type="GO" id="GO:0071424">
    <property type="term" value="F:rRNA (cytosine-N4-)-methyltransferase activity"/>
    <property type="evidence" value="ECO:0007669"/>
    <property type="project" value="UniProtKB-UniRule"/>
</dbReference>
<feature type="binding site" evidence="6">
    <location>
        <position position="77"/>
    </location>
    <ligand>
        <name>S-adenosyl-L-methionine</name>
        <dbReference type="ChEBI" id="CHEBI:59789"/>
    </ligand>
</feature>
<dbReference type="PANTHER" id="PTHR11265">
    <property type="entry name" value="S-ADENOSYL-METHYLTRANSFERASE MRAW"/>
    <property type="match status" value="1"/>
</dbReference>
<comment type="function">
    <text evidence="6">Specifically methylates the N4 position of cytidine in position 1402 (C1402) of 16S rRNA.</text>
</comment>
<comment type="subcellular location">
    <subcellularLocation>
        <location evidence="6">Cytoplasm</location>
    </subcellularLocation>
</comment>
<keyword evidence="8" id="KW-1185">Reference proteome</keyword>
<feature type="binding site" evidence="6">
    <location>
        <position position="106"/>
    </location>
    <ligand>
        <name>S-adenosyl-L-methionine</name>
        <dbReference type="ChEBI" id="CHEBI:59789"/>
    </ligand>
</feature>
<keyword evidence="2 6" id="KW-0698">rRNA processing</keyword>
<dbReference type="Pfam" id="PF01795">
    <property type="entry name" value="Methyltransf_5"/>
    <property type="match status" value="1"/>
</dbReference>
<dbReference type="PANTHER" id="PTHR11265:SF0">
    <property type="entry name" value="12S RRNA N4-METHYLCYTIDINE METHYLTRANSFERASE"/>
    <property type="match status" value="1"/>
</dbReference>
<dbReference type="Gene3D" id="3.40.50.150">
    <property type="entry name" value="Vaccinia Virus protein VP39"/>
    <property type="match status" value="1"/>
</dbReference>
<evidence type="ECO:0000256" key="5">
    <source>
        <dbReference type="ARBA" id="ARBA00022691"/>
    </source>
</evidence>
<comment type="catalytic activity">
    <reaction evidence="6">
        <text>cytidine(1402) in 16S rRNA + S-adenosyl-L-methionine = N(4)-methylcytidine(1402) in 16S rRNA + S-adenosyl-L-homocysteine + H(+)</text>
        <dbReference type="Rhea" id="RHEA:42928"/>
        <dbReference type="Rhea" id="RHEA-COMP:10286"/>
        <dbReference type="Rhea" id="RHEA-COMP:10287"/>
        <dbReference type="ChEBI" id="CHEBI:15378"/>
        <dbReference type="ChEBI" id="CHEBI:57856"/>
        <dbReference type="ChEBI" id="CHEBI:59789"/>
        <dbReference type="ChEBI" id="CHEBI:74506"/>
        <dbReference type="ChEBI" id="CHEBI:82748"/>
        <dbReference type="EC" id="2.1.1.199"/>
    </reaction>
</comment>
<protein>
    <recommendedName>
        <fullName evidence="6">Ribosomal RNA small subunit methyltransferase H</fullName>
        <ecNumber evidence="6">2.1.1.199</ecNumber>
    </recommendedName>
    <alternativeName>
        <fullName evidence="6">16S rRNA m(4)C1402 methyltransferase</fullName>
    </alternativeName>
    <alternativeName>
        <fullName evidence="6">rRNA (cytosine-N(4)-)-methyltransferase RsmH</fullName>
    </alternativeName>
</protein>
<keyword evidence="5 6" id="KW-0949">S-adenosyl-L-methionine</keyword>
<keyword evidence="6" id="KW-0963">Cytoplasm</keyword>
<reference evidence="7 8" key="1">
    <citation type="submission" date="2018-11" db="EMBL/GenBank/DDBJ databases">
        <title>Genomic Encyclopedia of Type Strains, Phase IV (KMG-IV): sequencing the most valuable type-strain genomes for metagenomic binning, comparative biology and taxonomic classification.</title>
        <authorList>
            <person name="Goeker M."/>
        </authorList>
    </citation>
    <scope>NUCLEOTIDE SEQUENCE [LARGE SCALE GENOMIC DNA]</scope>
    <source>
        <strain evidence="7 8">DSM 100275</strain>
    </source>
</reference>
<dbReference type="NCBIfam" id="TIGR00006">
    <property type="entry name" value="16S rRNA (cytosine(1402)-N(4))-methyltransferase RsmH"/>
    <property type="match status" value="1"/>
</dbReference>
<sequence length="307" mass="32896">MAHVPVMPAEVLESLAVRPQGCYVDATYGRGGHAAAILAQLGPEGRLVVMDRDPEAVAHARRHLGGDPRVWVLHGSFARLGELLAEAGVAGGVDGLLMDLGVSSPQLDDPARGFSFLRDGPLDMRMDPDEGESAAAWLARAGEREIAQVLRDYGEERYARRIARAICAARAEGPIRTTGRLAAVVAAAVPTREPGRHPATRTFQALRIRVNGELEALEAALPQAVEALAPGGRLAVIAFHSLEDRIVKRFLRREARGGDGPPDLPLPASAMRPRLRLLGRARRPGAAEVEANPRARSAVLRVAERLP</sequence>
<evidence type="ECO:0000313" key="7">
    <source>
        <dbReference type="EMBL" id="ROR29676.1"/>
    </source>
</evidence>
<comment type="caution">
    <text evidence="7">The sequence shown here is derived from an EMBL/GenBank/DDBJ whole genome shotgun (WGS) entry which is preliminary data.</text>
</comment>
<evidence type="ECO:0000256" key="2">
    <source>
        <dbReference type="ARBA" id="ARBA00022552"/>
    </source>
</evidence>
<dbReference type="RefSeq" id="WP_281272261.1">
    <property type="nucleotide sequence ID" value="NZ_RJVI01000003.1"/>
</dbReference>
<evidence type="ECO:0000256" key="6">
    <source>
        <dbReference type="HAMAP-Rule" id="MF_01007"/>
    </source>
</evidence>
<dbReference type="AlphaFoldDB" id="A0A3N1XSP9"/>
<evidence type="ECO:0000256" key="3">
    <source>
        <dbReference type="ARBA" id="ARBA00022603"/>
    </source>
</evidence>
<dbReference type="EC" id="2.1.1.199" evidence="6"/>
<proteinExistence type="inferred from homology"/>
<comment type="similarity">
    <text evidence="1 6">Belongs to the methyltransferase superfamily. RsmH family.</text>
</comment>
<dbReference type="PIRSF" id="PIRSF004486">
    <property type="entry name" value="MraW"/>
    <property type="match status" value="1"/>
</dbReference>
<dbReference type="SUPFAM" id="SSF81799">
    <property type="entry name" value="Putative methyltransferase TM0872, insert domain"/>
    <property type="match status" value="1"/>
</dbReference>
<dbReference type="GO" id="GO:0070475">
    <property type="term" value="P:rRNA base methylation"/>
    <property type="evidence" value="ECO:0007669"/>
    <property type="project" value="UniProtKB-UniRule"/>
</dbReference>
<evidence type="ECO:0000256" key="1">
    <source>
        <dbReference type="ARBA" id="ARBA00010396"/>
    </source>
</evidence>
<gene>
    <name evidence="6" type="primary">rsmH</name>
    <name evidence="7" type="ORF">EDC57_2348</name>
</gene>
<dbReference type="SUPFAM" id="SSF53335">
    <property type="entry name" value="S-adenosyl-L-methionine-dependent methyltransferases"/>
    <property type="match status" value="1"/>
</dbReference>
<dbReference type="InterPro" id="IPR023397">
    <property type="entry name" value="SAM-dep_MeTrfase_MraW_recog"/>
</dbReference>
<dbReference type="Gene3D" id="1.10.150.170">
    <property type="entry name" value="Putative methyltransferase TM0872, insert domain"/>
    <property type="match status" value="1"/>
</dbReference>
<keyword evidence="4 6" id="KW-0808">Transferase</keyword>
<keyword evidence="3 6" id="KW-0489">Methyltransferase</keyword>
<dbReference type="EMBL" id="RJVI01000003">
    <property type="protein sequence ID" value="ROR29676.1"/>
    <property type="molecule type" value="Genomic_DNA"/>
</dbReference>
<organism evidence="7 8">
    <name type="scientific">Inmirania thermothiophila</name>
    <dbReference type="NCBI Taxonomy" id="1750597"/>
    <lineage>
        <taxon>Bacteria</taxon>
        <taxon>Pseudomonadati</taxon>
        <taxon>Pseudomonadota</taxon>
        <taxon>Gammaproteobacteria</taxon>
        <taxon>Chromatiales</taxon>
        <taxon>Ectothiorhodospiraceae</taxon>
        <taxon>Inmirania</taxon>
    </lineage>
</organism>
<dbReference type="InterPro" id="IPR002903">
    <property type="entry name" value="RsmH"/>
</dbReference>
<dbReference type="GO" id="GO:0005737">
    <property type="term" value="C:cytoplasm"/>
    <property type="evidence" value="ECO:0007669"/>
    <property type="project" value="UniProtKB-SubCell"/>
</dbReference>